<dbReference type="InterPro" id="IPR013783">
    <property type="entry name" value="Ig-like_fold"/>
</dbReference>
<keyword evidence="3" id="KW-1185">Reference proteome</keyword>
<evidence type="ECO:0000313" key="2">
    <source>
        <dbReference type="EMBL" id="SEJ58155.1"/>
    </source>
</evidence>
<protein>
    <submittedName>
        <fullName evidence="2">Gliding motility-associated C-terminal domain-containing protein</fullName>
    </submittedName>
</protein>
<dbReference type="SUPFAM" id="SSF49299">
    <property type="entry name" value="PKD domain"/>
    <property type="match status" value="1"/>
</dbReference>
<dbReference type="PROSITE" id="PS50093">
    <property type="entry name" value="PKD"/>
    <property type="match status" value="1"/>
</dbReference>
<feature type="domain" description="PKD" evidence="1">
    <location>
        <begin position="819"/>
        <end position="877"/>
    </location>
</feature>
<reference evidence="3" key="1">
    <citation type="submission" date="2016-10" db="EMBL/GenBank/DDBJ databases">
        <authorList>
            <person name="Varghese N."/>
            <person name="Submissions S."/>
        </authorList>
    </citation>
    <scope>NUCLEOTIDE SEQUENCE [LARGE SCALE GENOMIC DNA]</scope>
    <source>
        <strain evidence="3">IBRC-M 10761</strain>
    </source>
</reference>
<dbReference type="CDD" id="cd00146">
    <property type="entry name" value="PKD"/>
    <property type="match status" value="1"/>
</dbReference>
<sequence length="970" mass="106113">MGTETLFSQVRIDFSERTSILSPSRSIYSINGDFSMIGNTNMTLSNYGEDLMNDGMMVFVDVDNDPETFNSSTATLQFSEENGANSACSRVLFAGLYWSGRGPSDVTFDVTKGIFRKPFDKRKVKFKGPGQQEYLELEAADNEIRYPASLNEDLGLFVGYKDVTEWVRAWGEGAYTVADIGLIEGTNYHYGGWGMVVVYENPVMKKRDVSVFDGYAFVRGQGAAFYDIDVSGFSATESGDVHVKLGVMAGEGDVGADGDYFAIERGETNDFERLSHGNNDVSNFFNSSIYTGGNPRNPNLKNNTGMDIAIIEIDNPNNGILGNNQTRTRFRYGSTWDVYVIYNITMAIDANDVEVETFHELISINGIAVNEVSPEIFPGDALEFRATVKNNGEIAVDRSRLEIPLPEGLTFSQAAPNLLLDENSNGAFSFEPARGPAGTIVWEMGQLPVTEDNQDVVGTFDYVVEVSENCSELMLICNGEVAIDGTLFGDNALTQTPLDPIPFITGYNQSETCFNQSIPGPLVFEVASNPFLEENCGWNSNGLEIPVCVSETNRVIVGSFAGFFPEGTDFYESPPNNPGEQGVVLGQSLAMDTDELTLYALPSPESDCYQAFTLYKNDLSLVPELTISTTCGPENENEIGVSVTGGMAPFSYLWNDPTKATTATLTGVAPGEYTVKVTDSLGCSDETTLIVPDPPVFALEVVESESTLDLGCDQDAVGMIVLAVEGENSPFVLDIVGESGTASTFSEQVVIPESGQHLIPDLADGVYQLTLADLNGCTVSQTVELTQVVNPDMQATFSFTSDSYTESGVLFQNSEIQFFAEVDSGEGHSFHWDFGNGQESTQQRPIVRYGESGTYLVRLDVADENGCQTSYEEYVEISGFFLRVPTAFRPNGNSPNDYFFPVFSEVKGLQFWVFNRWGELLFFTSDIHSKGWDGTHNGIEMPVGSYLYKLRYTDSQAVENQQAGSFSLVN</sequence>
<dbReference type="EMBL" id="FNZH01000005">
    <property type="protein sequence ID" value="SEJ58155.1"/>
    <property type="molecule type" value="Genomic_DNA"/>
</dbReference>
<dbReference type="SMART" id="SM00089">
    <property type="entry name" value="PKD"/>
    <property type="match status" value="2"/>
</dbReference>
<dbReference type="Gene3D" id="2.60.40.10">
    <property type="entry name" value="Immunoglobulins"/>
    <property type="match status" value="1"/>
</dbReference>
<dbReference type="Pfam" id="PF13585">
    <property type="entry name" value="CHU_C"/>
    <property type="match status" value="1"/>
</dbReference>
<dbReference type="STRING" id="1416801.SAMN05192553_105219"/>
<dbReference type="Proteomes" id="UP000199403">
    <property type="component" value="Unassembled WGS sequence"/>
</dbReference>
<gene>
    <name evidence="2" type="ORF">SAMN05192553_105219</name>
</gene>
<proteinExistence type="predicted"/>
<name>A0A1H7AAV8_9BACT</name>
<dbReference type="InterPro" id="IPR022409">
    <property type="entry name" value="PKD/Chitinase_dom"/>
</dbReference>
<dbReference type="InterPro" id="IPR000601">
    <property type="entry name" value="PKD_dom"/>
</dbReference>
<dbReference type="Pfam" id="PF00801">
    <property type="entry name" value="PKD"/>
    <property type="match status" value="1"/>
</dbReference>
<evidence type="ECO:0000259" key="1">
    <source>
        <dbReference type="PROSITE" id="PS50093"/>
    </source>
</evidence>
<evidence type="ECO:0000313" key="3">
    <source>
        <dbReference type="Proteomes" id="UP000199403"/>
    </source>
</evidence>
<accession>A0A1H7AAV8</accession>
<organism evidence="2 3">
    <name type="scientific">Cyclobacterium xiamenense</name>
    <dbReference type="NCBI Taxonomy" id="1297121"/>
    <lineage>
        <taxon>Bacteria</taxon>
        <taxon>Pseudomonadati</taxon>
        <taxon>Bacteroidota</taxon>
        <taxon>Cytophagia</taxon>
        <taxon>Cytophagales</taxon>
        <taxon>Cyclobacteriaceae</taxon>
        <taxon>Cyclobacterium</taxon>
    </lineage>
</organism>
<dbReference type="InterPro" id="IPR035986">
    <property type="entry name" value="PKD_dom_sf"/>
</dbReference>
<dbReference type="AlphaFoldDB" id="A0A1H7AAV8"/>
<dbReference type="InterPro" id="IPR026341">
    <property type="entry name" value="T9SS_type_B"/>
</dbReference>
<dbReference type="Gene3D" id="2.60.40.740">
    <property type="match status" value="1"/>
</dbReference>
<dbReference type="NCBIfam" id="TIGR04131">
    <property type="entry name" value="Bac_Flav_CTERM"/>
    <property type="match status" value="1"/>
</dbReference>